<dbReference type="RefSeq" id="YP_010103508.1">
    <property type="nucleotide sequence ID" value="NC_055809.1"/>
</dbReference>
<evidence type="ECO:0000313" key="2">
    <source>
        <dbReference type="Proteomes" id="UP000315413"/>
    </source>
</evidence>
<evidence type="ECO:0000313" key="1">
    <source>
        <dbReference type="EMBL" id="QDH93999.1"/>
    </source>
</evidence>
<proteinExistence type="predicted"/>
<dbReference type="Proteomes" id="UP000315413">
    <property type="component" value="Segment"/>
</dbReference>
<protein>
    <submittedName>
        <fullName evidence="1">Uncharacterized protein</fullName>
    </submittedName>
</protein>
<name>A0A514DK46_9CAUD</name>
<gene>
    <name evidence="1" type="primary">148</name>
    <name evidence="1" type="ORF">SEA_EVY_148</name>
</gene>
<dbReference type="KEGG" id="vg:65121388"/>
<sequence length="67" mass="7313">MKKGLAALLTQEESVEGNRATVKERMLGPLQARDTAQRWSAASLPMTYSSIGRADGCYPSSCRFESC</sequence>
<reference evidence="1 2" key="1">
    <citation type="submission" date="2019-05" db="EMBL/GenBank/DDBJ databases">
        <authorList>
            <person name="Anderson M.E."/>
            <person name="Poser W.S.A."/>
            <person name="Smith D.I."/>
            <person name="Mcgriff A.K."/>
            <person name="Powell E.A."/>
            <person name="Stamm J."/>
            <person name="Caruso S.M."/>
            <person name="Garlena R.A."/>
            <person name="Russell D.A."/>
            <person name="Pope W.H."/>
            <person name="Jacobs-Sera D."/>
            <person name="Hatfull G.F."/>
        </authorList>
    </citation>
    <scope>NUCLEOTIDE SEQUENCE [LARGE SCALE GENOMIC DNA]</scope>
</reference>
<dbReference type="EMBL" id="MK977711">
    <property type="protein sequence ID" value="QDH93999.1"/>
    <property type="molecule type" value="Genomic_DNA"/>
</dbReference>
<accession>A0A514DK46</accession>
<dbReference type="GeneID" id="65121388"/>
<organism evidence="1 2">
    <name type="scientific">Streptomyces phage Evy</name>
    <dbReference type="NCBI Taxonomy" id="2588514"/>
    <lineage>
        <taxon>Viruses</taxon>
        <taxon>Duplodnaviria</taxon>
        <taxon>Heunggongvirae</taxon>
        <taxon>Uroviricota</taxon>
        <taxon>Caudoviricetes</taxon>
        <taxon>Stanwilliamsviridae</taxon>
        <taxon>Boydwoodruffvirinae</taxon>
        <taxon>Samistivirus</taxon>
        <taxon>Samistivirus evy</taxon>
    </lineage>
</organism>
<keyword evidence="2" id="KW-1185">Reference proteome</keyword>